<keyword evidence="3" id="KW-0732">Signal</keyword>
<name>A0A4Y2KJA2_ARAVE</name>
<dbReference type="PROSITE" id="PS01186">
    <property type="entry name" value="EGF_2"/>
    <property type="match status" value="1"/>
</dbReference>
<feature type="region of interest" description="Disordered" evidence="2">
    <location>
        <begin position="115"/>
        <end position="142"/>
    </location>
</feature>
<evidence type="ECO:0000313" key="6">
    <source>
        <dbReference type="Proteomes" id="UP000499080"/>
    </source>
</evidence>
<dbReference type="SMART" id="SM00181">
    <property type="entry name" value="EGF"/>
    <property type="match status" value="2"/>
</dbReference>
<dbReference type="OrthoDB" id="6434783at2759"/>
<organism evidence="5 6">
    <name type="scientific">Araneus ventricosus</name>
    <name type="common">Orbweaver spider</name>
    <name type="synonym">Epeira ventricosa</name>
    <dbReference type="NCBI Taxonomy" id="182803"/>
    <lineage>
        <taxon>Eukaryota</taxon>
        <taxon>Metazoa</taxon>
        <taxon>Ecdysozoa</taxon>
        <taxon>Arthropoda</taxon>
        <taxon>Chelicerata</taxon>
        <taxon>Arachnida</taxon>
        <taxon>Araneae</taxon>
        <taxon>Araneomorphae</taxon>
        <taxon>Entelegynae</taxon>
        <taxon>Araneoidea</taxon>
        <taxon>Araneidae</taxon>
        <taxon>Araneus</taxon>
    </lineage>
</organism>
<feature type="region of interest" description="Disordered" evidence="2">
    <location>
        <begin position="189"/>
        <end position="217"/>
    </location>
</feature>
<dbReference type="PROSITE" id="PS50026">
    <property type="entry name" value="EGF_3"/>
    <property type="match status" value="1"/>
</dbReference>
<keyword evidence="1" id="KW-0245">EGF-like domain</keyword>
<dbReference type="AlphaFoldDB" id="A0A4Y2KJA2"/>
<evidence type="ECO:0000256" key="3">
    <source>
        <dbReference type="SAM" id="SignalP"/>
    </source>
</evidence>
<gene>
    <name evidence="5" type="ORF">AVEN_156755_1</name>
</gene>
<reference evidence="5 6" key="1">
    <citation type="journal article" date="2019" name="Sci. Rep.">
        <title>Orb-weaving spider Araneus ventricosus genome elucidates the spidroin gene catalogue.</title>
        <authorList>
            <person name="Kono N."/>
            <person name="Nakamura H."/>
            <person name="Ohtoshi R."/>
            <person name="Moran D.A.P."/>
            <person name="Shinohara A."/>
            <person name="Yoshida Y."/>
            <person name="Fujiwara M."/>
            <person name="Mori M."/>
            <person name="Tomita M."/>
            <person name="Arakawa K."/>
        </authorList>
    </citation>
    <scope>NUCLEOTIDE SEQUENCE [LARGE SCALE GENOMIC DNA]</scope>
</reference>
<protein>
    <recommendedName>
        <fullName evidence="4">EGF-like domain-containing protein</fullName>
    </recommendedName>
</protein>
<evidence type="ECO:0000256" key="2">
    <source>
        <dbReference type="SAM" id="MobiDB-lite"/>
    </source>
</evidence>
<evidence type="ECO:0000313" key="5">
    <source>
        <dbReference type="EMBL" id="GBN01836.1"/>
    </source>
</evidence>
<accession>A0A4Y2KJA2</accession>
<comment type="caution">
    <text evidence="5">The sequence shown here is derived from an EMBL/GenBank/DDBJ whole genome shotgun (WGS) entry which is preliminary data.</text>
</comment>
<keyword evidence="6" id="KW-1185">Reference proteome</keyword>
<feature type="chain" id="PRO_5021260032" description="EGF-like domain-containing protein" evidence="3">
    <location>
        <begin position="21"/>
        <end position="899"/>
    </location>
</feature>
<dbReference type="Proteomes" id="UP000499080">
    <property type="component" value="Unassembled WGS sequence"/>
</dbReference>
<dbReference type="CDD" id="cd00053">
    <property type="entry name" value="EGF"/>
    <property type="match status" value="1"/>
</dbReference>
<feature type="compositionally biased region" description="Basic residues" evidence="2">
    <location>
        <begin position="121"/>
        <end position="138"/>
    </location>
</feature>
<dbReference type="Gene3D" id="2.10.25.10">
    <property type="entry name" value="Laminin"/>
    <property type="match status" value="1"/>
</dbReference>
<dbReference type="EMBL" id="BGPR01004649">
    <property type="protein sequence ID" value="GBN01836.1"/>
    <property type="molecule type" value="Genomic_DNA"/>
</dbReference>
<comment type="caution">
    <text evidence="1">Lacks conserved residue(s) required for the propagation of feature annotation.</text>
</comment>
<proteinExistence type="predicted"/>
<evidence type="ECO:0000256" key="1">
    <source>
        <dbReference type="PROSITE-ProRule" id="PRU00076"/>
    </source>
</evidence>
<evidence type="ECO:0000259" key="4">
    <source>
        <dbReference type="PROSITE" id="PS50026"/>
    </source>
</evidence>
<feature type="signal peptide" evidence="3">
    <location>
        <begin position="1"/>
        <end position="20"/>
    </location>
</feature>
<feature type="domain" description="EGF-like" evidence="4">
    <location>
        <begin position="841"/>
        <end position="881"/>
    </location>
</feature>
<dbReference type="InterPro" id="IPR000742">
    <property type="entry name" value="EGF"/>
</dbReference>
<sequence length="899" mass="103134">MTVFEIFIVLCLTHSHISHAYQTITEQKIFQNYPGSLNQSEIQVEEFKDYVTHNDTVPNEEPGTFISIIEGGIDENYNTSRNLTTSNGRNKRAVTNFKRNPNIFFINRRGHYKFHSSLSKRSNKKDAKLRKHKKKKLHHESSTSILASNEVKTTTPFAFTEDGANATEISDGNVSPKGNIFILPIDNRKERPPAKGKLHKKRKHKRPTISPSIYGTPNSTELVRSDIGFLIESIKTVSSMKNNGSVAMKKNGWNVFISNEKGSTTTMENAVSFTSLVTDADMSTNMPTVLMILENFTEALKNEEIVTNQEEMSKSKAIENDLKLLKAIMPEEDTTVQEQPLTEEKAKEEDIQVNYGSPCDYSDNNNSCWYEREVGDTLTLDLNITSSKDESAFVVRWKRMYHKHKQKKCVYIKLETERLPWNMVLGSANRELRIDPVTNTDMDPNAISAKIFLVSKADGKKTYLLIKELTFHIQIPAIDMGSLYPGEELNINLENFLTLPENGNFLFDWKMERPDRKTRTLPSNFKKSTSGRSVVVKEFKRAQVGIIDCVVYSSTGIAVAKRRFSINRLLATSEQKRSMFQDKNQNKRAKRHRQRRIFKRCNKRSNDIPEATALRLLESSRPISRKKRFRKTPTTEQAKKRFVRDCKHHNRLHPRWIPSILDDEDTTLDTRVMPVQKLVELSENSDGTLDDVIPHEVHYVEPMVTVVTDYFLNFWKPPDFQPNCSTDSDCGEGALCIIPQGHKTNKVTGQGHKGYCYCKSAYFGDGFTCIKIPRGNHRDKRIRREISRKSEEFKIQPNLFYDRSMTNAHPLTKTDTVQTLSPLVALRVLPLMEYEDEDSYLVGECADRRDCNQHAICFQGDTGHPYCKCNPGYRGNGIFCWEMIDYIKDKDQVTEMAPD</sequence>
<feature type="compositionally biased region" description="Basic residues" evidence="2">
    <location>
        <begin position="194"/>
        <end position="207"/>
    </location>
</feature>